<keyword evidence="2" id="KW-1185">Reference proteome</keyword>
<name>A0A1N6WZH8_9FIRM</name>
<reference evidence="2" key="1">
    <citation type="submission" date="2017-01" db="EMBL/GenBank/DDBJ databases">
        <authorList>
            <person name="Varghese N."/>
            <person name="Submissions S."/>
        </authorList>
    </citation>
    <scope>NUCLEOTIDE SEQUENCE [LARGE SCALE GENOMIC DNA]</scope>
    <source>
        <strain evidence="2">ATCC 700103</strain>
    </source>
</reference>
<dbReference type="Proteomes" id="UP000185669">
    <property type="component" value="Unassembled WGS sequence"/>
</dbReference>
<dbReference type="Gene3D" id="3.20.20.70">
    <property type="entry name" value="Aldolase class I"/>
    <property type="match status" value="1"/>
</dbReference>
<dbReference type="RefSeq" id="WP_076544978.1">
    <property type="nucleotide sequence ID" value="NZ_FTNC01000010.1"/>
</dbReference>
<dbReference type="OrthoDB" id="2111161at2"/>
<evidence type="ECO:0000313" key="1">
    <source>
        <dbReference type="EMBL" id="SIQ95421.1"/>
    </source>
</evidence>
<gene>
    <name evidence="1" type="ORF">SAMN05421834_110109</name>
</gene>
<dbReference type="InterPro" id="IPR013785">
    <property type="entry name" value="Aldolase_TIM"/>
</dbReference>
<sequence>MNNVYTLLINFLDQNNRVDYHKVKLLLANNLKLGQKNFYIKDSNLDYSQLSCSDKKEYYKKMVKLMPEESDFKIELNFNSLRDIQEIIKDLNKTEKKFDLVLKSPSITEETMGSYFKDYLSYLNFLSSNSSRNFYISFNTRLLSLIEGETLIKKTKDFQAVKGFVTNPVYPYDLDFEKFTTLKNKYNGRFEFLASADDLYFLNLNKGVKTISRYINLLPDYFKKINIEVKNNNLDNARKYQLILNDFINTNNNFGEGLALEYLLSRYLNFEFSSENSLTKSEKLILESEFKKINDSFVDKV</sequence>
<protein>
    <submittedName>
        <fullName evidence="1">Uncharacterized protein</fullName>
    </submittedName>
</protein>
<dbReference type="EMBL" id="FTNC01000010">
    <property type="protein sequence ID" value="SIQ95421.1"/>
    <property type="molecule type" value="Genomic_DNA"/>
</dbReference>
<dbReference type="STRING" id="56779.SAMN05421834_110109"/>
<proteinExistence type="predicted"/>
<dbReference type="AlphaFoldDB" id="A0A1N6WZH8"/>
<dbReference type="SUPFAM" id="SSF51569">
    <property type="entry name" value="Aldolase"/>
    <property type="match status" value="1"/>
</dbReference>
<accession>A0A1N6WZH8</accession>
<organism evidence="1 2">
    <name type="scientific">Halanaerobium kushneri</name>
    <dbReference type="NCBI Taxonomy" id="56779"/>
    <lineage>
        <taxon>Bacteria</taxon>
        <taxon>Bacillati</taxon>
        <taxon>Bacillota</taxon>
        <taxon>Clostridia</taxon>
        <taxon>Halanaerobiales</taxon>
        <taxon>Halanaerobiaceae</taxon>
        <taxon>Halanaerobium</taxon>
    </lineage>
</organism>
<evidence type="ECO:0000313" key="2">
    <source>
        <dbReference type="Proteomes" id="UP000185669"/>
    </source>
</evidence>